<dbReference type="Pfam" id="PF17482">
    <property type="entry name" value="Phage_sheath_1C"/>
    <property type="match status" value="1"/>
</dbReference>
<dbReference type="Gene3D" id="3.40.50.11780">
    <property type="match status" value="2"/>
</dbReference>
<keyword evidence="5" id="KW-1185">Reference proteome</keyword>
<dbReference type="InterPro" id="IPR035089">
    <property type="entry name" value="Phage_sheath_subtilisin"/>
</dbReference>
<reference evidence="4 5" key="2">
    <citation type="journal article" date="2016" name="Genome Announc.">
        <title>Draft Genome Sequence of the N2-Fixing Cyanobacterium Nostoc piscinale CENA21, Isolated from the Brazilian Amazon Floodplain.</title>
        <authorList>
            <person name="Leao T."/>
            <person name="Guimaraes P.I."/>
            <person name="de Melo A.G."/>
            <person name="Ramos R.T."/>
            <person name="Leao P.N."/>
            <person name="Silva A."/>
            <person name="Fiore M.F."/>
            <person name="Schneider M.P."/>
        </authorList>
    </citation>
    <scope>NUCLEOTIDE SEQUENCE [LARGE SCALE GENOMIC DNA]</scope>
    <source>
        <strain evidence="4 5">CENA21</strain>
    </source>
</reference>
<accession>A0A0M4TV93</accession>
<dbReference type="KEGG" id="npz:ACX27_08580"/>
<name>A0A0M4TV93_9NOSO</name>
<evidence type="ECO:0000313" key="5">
    <source>
        <dbReference type="Proteomes" id="UP000062645"/>
    </source>
</evidence>
<reference evidence="5" key="1">
    <citation type="submission" date="2015-07" db="EMBL/GenBank/DDBJ databases">
        <title>Genome Of Nitrogen-Fixing Cyanobacterium Nostoc piscinale CENA21 From Solimoes/Amazon River Floodplain Sediments And Comparative Genomics To Uncover Biosynthetic Natural Products Potential.</title>
        <authorList>
            <person name="Leao T.F."/>
            <person name="Leao P.N."/>
            <person name="Guimaraes P.I."/>
            <person name="de Melo A.G.C."/>
            <person name="Ramos R.T.J."/>
            <person name="Silva A."/>
            <person name="Fiore M.F."/>
            <person name="Schneider M.P.C."/>
        </authorList>
    </citation>
    <scope>NUCLEOTIDE SEQUENCE [LARGE SCALE GENOMIC DNA]</scope>
    <source>
        <strain evidence="5">CENA21</strain>
    </source>
</reference>
<feature type="domain" description="Tail sheath protein subtilisin-like" evidence="2">
    <location>
        <begin position="563"/>
        <end position="738"/>
    </location>
</feature>
<evidence type="ECO:0000256" key="1">
    <source>
        <dbReference type="ARBA" id="ARBA00008005"/>
    </source>
</evidence>
<gene>
    <name evidence="4" type="ORF">ACX27_08580</name>
</gene>
<dbReference type="InterPro" id="IPR020287">
    <property type="entry name" value="Tail_sheath_C"/>
</dbReference>
<dbReference type="PANTHER" id="PTHR35861:SF1">
    <property type="entry name" value="PHAGE TAIL SHEATH PROTEIN"/>
    <property type="match status" value="1"/>
</dbReference>
<evidence type="ECO:0000259" key="3">
    <source>
        <dbReference type="Pfam" id="PF17482"/>
    </source>
</evidence>
<proteinExistence type="inferred from homology"/>
<sequence length="858" mass="90837">MAVTPTYPGIYIEEISSGVRTITGVATSIAAFVDTFERGLLNRPVRVFNFGDFAREFGGLDSRSEASYAIQQFFLNGGTEAWVVRVAGAGAVAASTTIQTALTVEAGRFNFSNPGRWGDRLRINIDYPTPTSGDRFNMTVILVELRNGEEVIQQSETFRNLSMNPVDTNFVRTIVNDEFAGSKLVRVTATGTQRPLPTGTLSGVLNPFPTITNTNPEISVTIGTVGQGIARLASVPTSLTQARQLLESAIRGARPELKAFAQATVSVVDNRLRILAGPVAANSQVTFSAATDASTLSSLGLANGTSLQGVLSEDLSGAFPVAAGQLQVTIGSSTVTLSLGDMADLAAARTELESQIRAAAGNPAVLPAEADAFANARVVTYTDAGSQHLIVLSGLPETSVSFSQEGTETTVDDLGLNAGTATAITAFVSNEIAPIPAVAASATVNLAIGGLGPHTATITTAANDLSAIATQLQTAIRNADPGSSSAFTGTRVASYEAGENRLLIIPDTSDTITFTAGTVDNITVTQLLLDATNAQVNVQSYELSGGADGNPADGNALMGGGDPNAKAGIYALEDVDLFNILCIPRAAVLAGDSATETEGVAVMTVANNYCQQRRAFFIMDTPPNIDEVAEINNWLDRHATLRNKNAALYFPRVYIPDPLNNFKLRSVGASGTIAGLFARTDSTRGVWKAPAGTDATLRNVAKLEIALTDQENGVLNPLGINCLRTFPVYGSICWGARTLNGADQQASEWKYIPVVRVALFIEETLYRGLKWVVFEPNDEPLWSQIRLNVGAFMQNLFRQGAFQGKSPREAYLVKCDKETTTQNDINLGIVNIVVGFAPLKPAEFVIIKIQQLAGQIQV</sequence>
<dbReference type="Pfam" id="PF04984">
    <property type="entry name" value="Phage_sheath_1"/>
    <property type="match status" value="1"/>
</dbReference>
<dbReference type="AlphaFoldDB" id="A0A0M4TV93"/>
<dbReference type="EMBL" id="CP012036">
    <property type="protein sequence ID" value="ALF52901.1"/>
    <property type="molecule type" value="Genomic_DNA"/>
</dbReference>
<dbReference type="PANTHER" id="PTHR35861">
    <property type="match status" value="1"/>
</dbReference>
<dbReference type="InterPro" id="IPR052042">
    <property type="entry name" value="Tail_sheath_structural"/>
</dbReference>
<evidence type="ECO:0000313" key="4">
    <source>
        <dbReference type="EMBL" id="ALF52901.1"/>
    </source>
</evidence>
<evidence type="ECO:0000259" key="2">
    <source>
        <dbReference type="Pfam" id="PF04984"/>
    </source>
</evidence>
<organism evidence="4 5">
    <name type="scientific">Nostoc piscinale CENA21</name>
    <dbReference type="NCBI Taxonomy" id="224013"/>
    <lineage>
        <taxon>Bacteria</taxon>
        <taxon>Bacillati</taxon>
        <taxon>Cyanobacteriota</taxon>
        <taxon>Cyanophyceae</taxon>
        <taxon>Nostocales</taxon>
        <taxon>Nostocaceae</taxon>
        <taxon>Nostoc</taxon>
    </lineage>
</organism>
<dbReference type="PATRIC" id="fig|224013.5.peg.2074"/>
<comment type="similarity">
    <text evidence="1">Belongs to the myoviridae tail sheath protein family.</text>
</comment>
<evidence type="ECO:0008006" key="6">
    <source>
        <dbReference type="Google" id="ProtNLM"/>
    </source>
</evidence>
<protein>
    <recommendedName>
        <fullName evidence="6">Tail protein</fullName>
    </recommendedName>
</protein>
<dbReference type="Proteomes" id="UP000062645">
    <property type="component" value="Chromosome"/>
</dbReference>
<dbReference type="RefSeq" id="WP_062290963.1">
    <property type="nucleotide sequence ID" value="NZ_CP012036.1"/>
</dbReference>
<dbReference type="STRING" id="224013.ACX27_08580"/>
<feature type="domain" description="Tail sheath protein C-terminal" evidence="3">
    <location>
        <begin position="745"/>
        <end position="850"/>
    </location>
</feature>